<name>A0AAV5W8V7_9BILA</name>
<gene>
    <name evidence="1" type="ORF">PFISCL1PPCAC_18455</name>
</gene>
<dbReference type="Proteomes" id="UP001432322">
    <property type="component" value="Unassembled WGS sequence"/>
</dbReference>
<keyword evidence="2" id="KW-1185">Reference proteome</keyword>
<sequence length="203" mass="22552">FQILFIACAIGSELVDKNVCALKCAGITDPSPPVFQTGCSRVLYNGKVTDKNDKWSYNREVYEGLECGVYTHVISTERKVYASVAPIGNNEKCEIQEPVELEREMGNCIRGCGVELRCANAMTITNSTCTVGTTSSGVAVRGLNHVQFACGEQTTHIIRVFRDETYIRIDLEKDTEKNREYSEIWSVARGQLSTEHLLRSISA</sequence>
<evidence type="ECO:0000313" key="2">
    <source>
        <dbReference type="Proteomes" id="UP001432322"/>
    </source>
</evidence>
<dbReference type="EMBL" id="BTSY01000005">
    <property type="protein sequence ID" value="GMT27158.1"/>
    <property type="molecule type" value="Genomic_DNA"/>
</dbReference>
<evidence type="ECO:0008006" key="3">
    <source>
        <dbReference type="Google" id="ProtNLM"/>
    </source>
</evidence>
<evidence type="ECO:0000313" key="1">
    <source>
        <dbReference type="EMBL" id="GMT27158.1"/>
    </source>
</evidence>
<organism evidence="1 2">
    <name type="scientific">Pristionchus fissidentatus</name>
    <dbReference type="NCBI Taxonomy" id="1538716"/>
    <lineage>
        <taxon>Eukaryota</taxon>
        <taxon>Metazoa</taxon>
        <taxon>Ecdysozoa</taxon>
        <taxon>Nematoda</taxon>
        <taxon>Chromadorea</taxon>
        <taxon>Rhabditida</taxon>
        <taxon>Rhabditina</taxon>
        <taxon>Diplogasteromorpha</taxon>
        <taxon>Diplogasteroidea</taxon>
        <taxon>Neodiplogasteridae</taxon>
        <taxon>Pristionchus</taxon>
    </lineage>
</organism>
<feature type="non-terminal residue" evidence="1">
    <location>
        <position position="1"/>
    </location>
</feature>
<comment type="caution">
    <text evidence="1">The sequence shown here is derived from an EMBL/GenBank/DDBJ whole genome shotgun (WGS) entry which is preliminary data.</text>
</comment>
<reference evidence="1" key="1">
    <citation type="submission" date="2023-10" db="EMBL/GenBank/DDBJ databases">
        <title>Genome assembly of Pristionchus species.</title>
        <authorList>
            <person name="Yoshida K."/>
            <person name="Sommer R.J."/>
        </authorList>
    </citation>
    <scope>NUCLEOTIDE SEQUENCE</scope>
    <source>
        <strain evidence="1">RS5133</strain>
    </source>
</reference>
<protein>
    <recommendedName>
        <fullName evidence="3">Secreted protein</fullName>
    </recommendedName>
</protein>
<accession>A0AAV5W8V7</accession>
<dbReference type="AlphaFoldDB" id="A0AAV5W8V7"/>
<proteinExistence type="predicted"/>